<dbReference type="PANTHER" id="PTHR44167">
    <property type="entry name" value="OVARIAN-SPECIFIC SERINE/THREONINE-PROTEIN KINASE LOK-RELATED"/>
    <property type="match status" value="1"/>
</dbReference>
<dbReference type="Gene3D" id="1.10.510.10">
    <property type="entry name" value="Transferase(Phosphotransferase) domain 1"/>
    <property type="match status" value="1"/>
</dbReference>
<dbReference type="Pfam" id="PF00069">
    <property type="entry name" value="Pkinase"/>
    <property type="match status" value="1"/>
</dbReference>
<dbReference type="SMART" id="SM00220">
    <property type="entry name" value="S_TKc"/>
    <property type="match status" value="1"/>
</dbReference>
<dbReference type="OrthoDB" id="5987198at2759"/>
<evidence type="ECO:0000313" key="2">
    <source>
        <dbReference type="EMBL" id="TFK31622.1"/>
    </source>
</evidence>
<evidence type="ECO:0000259" key="1">
    <source>
        <dbReference type="PROSITE" id="PS50011"/>
    </source>
</evidence>
<dbReference type="GO" id="GO:0005634">
    <property type="term" value="C:nucleus"/>
    <property type="evidence" value="ECO:0007669"/>
    <property type="project" value="TreeGrafter"/>
</dbReference>
<dbReference type="AlphaFoldDB" id="A0A5C3LFY6"/>
<feature type="domain" description="Protein kinase" evidence="1">
    <location>
        <begin position="60"/>
        <end position="387"/>
    </location>
</feature>
<proteinExistence type="predicted"/>
<dbReference type="GO" id="GO:0004674">
    <property type="term" value="F:protein serine/threonine kinase activity"/>
    <property type="evidence" value="ECO:0007669"/>
    <property type="project" value="TreeGrafter"/>
</dbReference>
<dbReference type="InterPro" id="IPR011009">
    <property type="entry name" value="Kinase-like_dom_sf"/>
</dbReference>
<sequence>MPSLYLTASTSEAPDLNHCSLPAGPLDLKPSQSTTLFPTELNDDEKFWSARYFFLLDRCLELRPRYRPGWTASWLGTNKNPSYCEDSIQLMLHMVLDARRKTDGKVVCLKMLKRKTEEAEIAQYLYSKRLKNDPRNHCVPIYDHFWDPISPEMHYLVMPVLRPFDDPEFGAVGEVTDFVSQVLEGMTFIHSHLVAHEDLTTQNIMMDARPLYPQGWHFVDSNYSPDGIHRLTPLARIDNPVRYYIIDYDCSVRLKPGQPHLIHGDGGRDPDVPELMELHPFDPFKVDVFTVGNMLFKEFYRKYLGLDFLSVLINNMMAENPEHRPTAEMALAQWNKIKAIIKPSTARNRLRKPDESMGERVVLDTVAIARQGLHGLRALFRDDPTAW</sequence>
<keyword evidence="3" id="KW-1185">Reference proteome</keyword>
<dbReference type="Proteomes" id="UP000308652">
    <property type="component" value="Unassembled WGS sequence"/>
</dbReference>
<protein>
    <submittedName>
        <fullName evidence="2">Kinase-like domain-containing protein</fullName>
    </submittedName>
</protein>
<reference evidence="2 3" key="1">
    <citation type="journal article" date="2019" name="Nat. Ecol. Evol.">
        <title>Megaphylogeny resolves global patterns of mushroom evolution.</title>
        <authorList>
            <person name="Varga T."/>
            <person name="Krizsan K."/>
            <person name="Foldi C."/>
            <person name="Dima B."/>
            <person name="Sanchez-Garcia M."/>
            <person name="Sanchez-Ramirez S."/>
            <person name="Szollosi G.J."/>
            <person name="Szarkandi J.G."/>
            <person name="Papp V."/>
            <person name="Albert L."/>
            <person name="Andreopoulos W."/>
            <person name="Angelini C."/>
            <person name="Antonin V."/>
            <person name="Barry K.W."/>
            <person name="Bougher N.L."/>
            <person name="Buchanan P."/>
            <person name="Buyck B."/>
            <person name="Bense V."/>
            <person name="Catcheside P."/>
            <person name="Chovatia M."/>
            <person name="Cooper J."/>
            <person name="Damon W."/>
            <person name="Desjardin D."/>
            <person name="Finy P."/>
            <person name="Geml J."/>
            <person name="Haridas S."/>
            <person name="Hughes K."/>
            <person name="Justo A."/>
            <person name="Karasinski D."/>
            <person name="Kautmanova I."/>
            <person name="Kiss B."/>
            <person name="Kocsube S."/>
            <person name="Kotiranta H."/>
            <person name="LaButti K.M."/>
            <person name="Lechner B.E."/>
            <person name="Liimatainen K."/>
            <person name="Lipzen A."/>
            <person name="Lukacs Z."/>
            <person name="Mihaltcheva S."/>
            <person name="Morgado L.N."/>
            <person name="Niskanen T."/>
            <person name="Noordeloos M.E."/>
            <person name="Ohm R.A."/>
            <person name="Ortiz-Santana B."/>
            <person name="Ovrebo C."/>
            <person name="Racz N."/>
            <person name="Riley R."/>
            <person name="Savchenko A."/>
            <person name="Shiryaev A."/>
            <person name="Soop K."/>
            <person name="Spirin V."/>
            <person name="Szebenyi C."/>
            <person name="Tomsovsky M."/>
            <person name="Tulloss R.E."/>
            <person name="Uehling J."/>
            <person name="Grigoriev I.V."/>
            <person name="Vagvolgyi C."/>
            <person name="Papp T."/>
            <person name="Martin F.M."/>
            <person name="Miettinen O."/>
            <person name="Hibbett D.S."/>
            <person name="Nagy L.G."/>
        </authorList>
    </citation>
    <scope>NUCLEOTIDE SEQUENCE [LARGE SCALE GENOMIC DNA]</scope>
    <source>
        <strain evidence="2 3">CBS 166.37</strain>
    </source>
</reference>
<keyword evidence="2" id="KW-0808">Transferase</keyword>
<accession>A0A5C3LFY6</accession>
<gene>
    <name evidence="2" type="ORF">BDQ12DRAFT_693875</name>
</gene>
<evidence type="ECO:0000313" key="3">
    <source>
        <dbReference type="Proteomes" id="UP000308652"/>
    </source>
</evidence>
<dbReference type="EMBL" id="ML213726">
    <property type="protein sequence ID" value="TFK31622.1"/>
    <property type="molecule type" value="Genomic_DNA"/>
</dbReference>
<organism evidence="2 3">
    <name type="scientific">Crucibulum laeve</name>
    <dbReference type="NCBI Taxonomy" id="68775"/>
    <lineage>
        <taxon>Eukaryota</taxon>
        <taxon>Fungi</taxon>
        <taxon>Dikarya</taxon>
        <taxon>Basidiomycota</taxon>
        <taxon>Agaricomycotina</taxon>
        <taxon>Agaricomycetes</taxon>
        <taxon>Agaricomycetidae</taxon>
        <taxon>Agaricales</taxon>
        <taxon>Agaricineae</taxon>
        <taxon>Nidulariaceae</taxon>
        <taxon>Crucibulum</taxon>
    </lineage>
</organism>
<dbReference type="GO" id="GO:0044773">
    <property type="term" value="P:mitotic DNA damage checkpoint signaling"/>
    <property type="evidence" value="ECO:0007669"/>
    <property type="project" value="TreeGrafter"/>
</dbReference>
<dbReference type="STRING" id="68775.A0A5C3LFY6"/>
<dbReference type="PANTHER" id="PTHR44167:SF30">
    <property type="entry name" value="PHOSPHORYLASE KINASE"/>
    <property type="match status" value="1"/>
</dbReference>
<keyword evidence="2" id="KW-0418">Kinase</keyword>
<name>A0A5C3LFY6_9AGAR</name>
<dbReference type="SUPFAM" id="SSF56112">
    <property type="entry name" value="Protein kinase-like (PK-like)"/>
    <property type="match status" value="1"/>
</dbReference>
<dbReference type="PROSITE" id="PS50011">
    <property type="entry name" value="PROTEIN_KINASE_DOM"/>
    <property type="match status" value="1"/>
</dbReference>
<dbReference type="GO" id="GO:0005524">
    <property type="term" value="F:ATP binding"/>
    <property type="evidence" value="ECO:0007669"/>
    <property type="project" value="InterPro"/>
</dbReference>
<dbReference type="InterPro" id="IPR000719">
    <property type="entry name" value="Prot_kinase_dom"/>
</dbReference>